<dbReference type="EMBL" id="JANPWB010000007">
    <property type="protein sequence ID" value="KAJ1171802.1"/>
    <property type="molecule type" value="Genomic_DNA"/>
</dbReference>
<dbReference type="Proteomes" id="UP001066276">
    <property type="component" value="Chromosome 4_1"/>
</dbReference>
<evidence type="ECO:0000313" key="2">
    <source>
        <dbReference type="EMBL" id="KAJ1171802.1"/>
    </source>
</evidence>
<proteinExistence type="predicted"/>
<reference evidence="2" key="1">
    <citation type="journal article" date="2022" name="bioRxiv">
        <title>Sequencing and chromosome-scale assembly of the giantPleurodeles waltlgenome.</title>
        <authorList>
            <person name="Brown T."/>
            <person name="Elewa A."/>
            <person name="Iarovenko S."/>
            <person name="Subramanian E."/>
            <person name="Araus A.J."/>
            <person name="Petzold A."/>
            <person name="Susuki M."/>
            <person name="Suzuki K.-i.T."/>
            <person name="Hayashi T."/>
            <person name="Toyoda A."/>
            <person name="Oliveira C."/>
            <person name="Osipova E."/>
            <person name="Leigh N.D."/>
            <person name="Simon A."/>
            <person name="Yun M.H."/>
        </authorList>
    </citation>
    <scope>NUCLEOTIDE SEQUENCE</scope>
    <source>
        <strain evidence="2">20211129_DDA</strain>
        <tissue evidence="2">Liver</tissue>
    </source>
</reference>
<name>A0AAV7T5G3_PLEWA</name>
<accession>A0AAV7T5G3</accession>
<sequence length="125" mass="14603">MGTLTDTSNPDIRVFSRKERTDSQEGEEEFRTKERKMNEERTANAEKEQLHLEKTPDAENEQLQLEETPETRDEDFPRNPDAKAYESRHDPGGSWLSKPFQQREYCRPAVALRAHQLILGEKCNL</sequence>
<feature type="compositionally biased region" description="Basic and acidic residues" evidence="1">
    <location>
        <begin position="14"/>
        <end position="57"/>
    </location>
</feature>
<evidence type="ECO:0000256" key="1">
    <source>
        <dbReference type="SAM" id="MobiDB-lite"/>
    </source>
</evidence>
<feature type="compositionally biased region" description="Basic and acidic residues" evidence="1">
    <location>
        <begin position="69"/>
        <end position="91"/>
    </location>
</feature>
<keyword evidence="3" id="KW-1185">Reference proteome</keyword>
<evidence type="ECO:0000313" key="3">
    <source>
        <dbReference type="Proteomes" id="UP001066276"/>
    </source>
</evidence>
<gene>
    <name evidence="2" type="ORF">NDU88_003660</name>
</gene>
<protein>
    <submittedName>
        <fullName evidence="2">Uncharacterized protein</fullName>
    </submittedName>
</protein>
<dbReference type="AlphaFoldDB" id="A0AAV7T5G3"/>
<comment type="caution">
    <text evidence="2">The sequence shown here is derived from an EMBL/GenBank/DDBJ whole genome shotgun (WGS) entry which is preliminary data.</text>
</comment>
<organism evidence="2 3">
    <name type="scientific">Pleurodeles waltl</name>
    <name type="common">Iberian ribbed newt</name>
    <dbReference type="NCBI Taxonomy" id="8319"/>
    <lineage>
        <taxon>Eukaryota</taxon>
        <taxon>Metazoa</taxon>
        <taxon>Chordata</taxon>
        <taxon>Craniata</taxon>
        <taxon>Vertebrata</taxon>
        <taxon>Euteleostomi</taxon>
        <taxon>Amphibia</taxon>
        <taxon>Batrachia</taxon>
        <taxon>Caudata</taxon>
        <taxon>Salamandroidea</taxon>
        <taxon>Salamandridae</taxon>
        <taxon>Pleurodelinae</taxon>
        <taxon>Pleurodeles</taxon>
    </lineage>
</organism>
<feature type="compositionally biased region" description="Polar residues" evidence="1">
    <location>
        <begin position="1"/>
        <end position="10"/>
    </location>
</feature>
<feature type="region of interest" description="Disordered" evidence="1">
    <location>
        <begin position="1"/>
        <end position="98"/>
    </location>
</feature>